<dbReference type="AlphaFoldDB" id="A0A7Y5AQD7"/>
<dbReference type="EMBL" id="JABSOD010000006">
    <property type="protein sequence ID" value="NRQ42603.1"/>
    <property type="molecule type" value="Genomic_DNA"/>
</dbReference>
<dbReference type="Proteomes" id="UP000523161">
    <property type="component" value="Unassembled WGS sequence"/>
</dbReference>
<comment type="caution">
    <text evidence="1">The sequence shown here is derived from an EMBL/GenBank/DDBJ whole genome shotgun (WGS) entry which is preliminary data.</text>
</comment>
<accession>A0A7Y5AQD7</accession>
<sequence>MNYSFELIEIYMSKMGIASFSALSREIPKLSQPNISEIKKAERHLTPEQGMFIAEKCGLDIGEVLVKLDIDRASTPKLKEEFTKVLKRLAGAVACISLIVGLMTTPASDDSSLAAS</sequence>
<name>A0A7Y5AQD7_9GAMM</name>
<evidence type="ECO:0000313" key="1">
    <source>
        <dbReference type="EMBL" id="NRQ42603.1"/>
    </source>
</evidence>
<evidence type="ECO:0000313" key="2">
    <source>
        <dbReference type="Proteomes" id="UP000523161"/>
    </source>
</evidence>
<protein>
    <recommendedName>
        <fullName evidence="3">XRE family transcriptional regulator</fullName>
    </recommendedName>
</protein>
<evidence type="ECO:0008006" key="3">
    <source>
        <dbReference type="Google" id="ProtNLM"/>
    </source>
</evidence>
<gene>
    <name evidence="1" type="ORF">HRH59_08445</name>
</gene>
<reference evidence="1 2" key="1">
    <citation type="submission" date="2020-06" db="EMBL/GenBank/DDBJ databases">
        <title>Rheinheimera sp. nov., a marine bacterium isolated from coastal.</title>
        <authorList>
            <person name="Yu Q."/>
            <person name="Qi Y."/>
            <person name="Pu J."/>
        </authorList>
    </citation>
    <scope>NUCLEOTIDE SEQUENCE [LARGE SCALE GENOMIC DNA]</scope>
    <source>
        <strain evidence="1 2">YQF-2</strain>
    </source>
</reference>
<keyword evidence="2" id="KW-1185">Reference proteome</keyword>
<dbReference type="RefSeq" id="WP_173500839.1">
    <property type="nucleotide sequence ID" value="NZ_JABSOD010000006.1"/>
</dbReference>
<organism evidence="1 2">
    <name type="scientific">Rheinheimera lutimaris</name>
    <dbReference type="NCBI Taxonomy" id="2740584"/>
    <lineage>
        <taxon>Bacteria</taxon>
        <taxon>Pseudomonadati</taxon>
        <taxon>Pseudomonadota</taxon>
        <taxon>Gammaproteobacteria</taxon>
        <taxon>Chromatiales</taxon>
        <taxon>Chromatiaceae</taxon>
        <taxon>Rheinheimera</taxon>
    </lineage>
</organism>
<proteinExistence type="predicted"/>